<proteinExistence type="predicted"/>
<dbReference type="AlphaFoldDB" id="A0A238KMR1"/>
<evidence type="ECO:0000313" key="3">
    <source>
        <dbReference type="Proteomes" id="UP000202922"/>
    </source>
</evidence>
<dbReference type="RefSeq" id="WP_093967572.1">
    <property type="nucleotide sequence ID" value="NZ_FXYE01000002.1"/>
</dbReference>
<sequence length="65" mass="7267">MATEFREEHELHKRRFGRNMGLLAVLIAFVAIVFGLTIVKVSEGGKMEAFDHATRPSLLVPEDGQ</sequence>
<reference evidence="3" key="1">
    <citation type="submission" date="2017-05" db="EMBL/GenBank/DDBJ databases">
        <authorList>
            <person name="Rodrigo-Torres L."/>
            <person name="Arahal R. D."/>
            <person name="Lucena T."/>
        </authorList>
    </citation>
    <scope>NUCLEOTIDE SEQUENCE [LARGE SCALE GENOMIC DNA]</scope>
    <source>
        <strain evidence="3">CECT 8621</strain>
    </source>
</reference>
<dbReference type="EMBL" id="FXYE01000002">
    <property type="protein sequence ID" value="SMX43940.1"/>
    <property type="molecule type" value="Genomic_DNA"/>
</dbReference>
<organism evidence="2 3">
    <name type="scientific">Actibacterium lipolyticum</name>
    <dbReference type="NCBI Taxonomy" id="1524263"/>
    <lineage>
        <taxon>Bacteria</taxon>
        <taxon>Pseudomonadati</taxon>
        <taxon>Pseudomonadota</taxon>
        <taxon>Alphaproteobacteria</taxon>
        <taxon>Rhodobacterales</taxon>
        <taxon>Roseobacteraceae</taxon>
        <taxon>Actibacterium</taxon>
    </lineage>
</organism>
<accession>A0A238KMR1</accession>
<gene>
    <name evidence="2" type="ORF">COL8621_02416</name>
</gene>
<evidence type="ECO:0000256" key="1">
    <source>
        <dbReference type="SAM" id="Phobius"/>
    </source>
</evidence>
<keyword evidence="1" id="KW-0812">Transmembrane</keyword>
<protein>
    <recommendedName>
        <fullName evidence="4">Cytochrome C oxidase assembly protein</fullName>
    </recommendedName>
</protein>
<keyword evidence="3" id="KW-1185">Reference proteome</keyword>
<keyword evidence="1" id="KW-0472">Membrane</keyword>
<evidence type="ECO:0008006" key="4">
    <source>
        <dbReference type="Google" id="ProtNLM"/>
    </source>
</evidence>
<dbReference type="Proteomes" id="UP000202922">
    <property type="component" value="Unassembled WGS sequence"/>
</dbReference>
<feature type="transmembrane region" description="Helical" evidence="1">
    <location>
        <begin position="21"/>
        <end position="39"/>
    </location>
</feature>
<evidence type="ECO:0000313" key="2">
    <source>
        <dbReference type="EMBL" id="SMX43940.1"/>
    </source>
</evidence>
<dbReference type="OrthoDB" id="7871759at2"/>
<name>A0A238KMR1_9RHOB</name>
<keyword evidence="1" id="KW-1133">Transmembrane helix</keyword>